<dbReference type="InterPro" id="IPR003787">
    <property type="entry name" value="Sulphur_relay_DsrE/F-like"/>
</dbReference>
<evidence type="ECO:0000256" key="1">
    <source>
        <dbReference type="SAM" id="SignalP"/>
    </source>
</evidence>
<name>A0A518DP17_9BACT</name>
<dbReference type="PANTHER" id="PTHR37691">
    <property type="entry name" value="BLR3518 PROTEIN"/>
    <property type="match status" value="1"/>
</dbReference>
<evidence type="ECO:0000313" key="2">
    <source>
        <dbReference type="EMBL" id="QDU93581.1"/>
    </source>
</evidence>
<gene>
    <name evidence="2" type="ORF">Pla8534_13610</name>
</gene>
<dbReference type="Gene3D" id="3.40.1260.10">
    <property type="entry name" value="DsrEFH-like"/>
    <property type="match status" value="1"/>
</dbReference>
<reference evidence="2 3" key="1">
    <citation type="submission" date="2019-02" db="EMBL/GenBank/DDBJ databases">
        <title>Deep-cultivation of Planctomycetes and their phenomic and genomic characterization uncovers novel biology.</title>
        <authorList>
            <person name="Wiegand S."/>
            <person name="Jogler M."/>
            <person name="Boedeker C."/>
            <person name="Pinto D."/>
            <person name="Vollmers J."/>
            <person name="Rivas-Marin E."/>
            <person name="Kohn T."/>
            <person name="Peeters S.H."/>
            <person name="Heuer A."/>
            <person name="Rast P."/>
            <person name="Oberbeckmann S."/>
            <person name="Bunk B."/>
            <person name="Jeske O."/>
            <person name="Meyerdierks A."/>
            <person name="Storesund J.E."/>
            <person name="Kallscheuer N."/>
            <person name="Luecker S."/>
            <person name="Lage O.M."/>
            <person name="Pohl T."/>
            <person name="Merkel B.J."/>
            <person name="Hornburger P."/>
            <person name="Mueller R.-W."/>
            <person name="Bruemmer F."/>
            <person name="Labrenz M."/>
            <person name="Spormann A.M."/>
            <person name="Op den Camp H."/>
            <person name="Overmann J."/>
            <person name="Amann R."/>
            <person name="Jetten M.S.M."/>
            <person name="Mascher T."/>
            <person name="Medema M.H."/>
            <person name="Devos D.P."/>
            <person name="Kaster A.-K."/>
            <person name="Ovreas L."/>
            <person name="Rohde M."/>
            <person name="Galperin M.Y."/>
            <person name="Jogler C."/>
        </authorList>
    </citation>
    <scope>NUCLEOTIDE SEQUENCE [LARGE SCALE GENOMIC DNA]</scope>
    <source>
        <strain evidence="2 3">Pla85_3_4</strain>
    </source>
</reference>
<feature type="chain" id="PRO_5022217712" evidence="1">
    <location>
        <begin position="26"/>
        <end position="194"/>
    </location>
</feature>
<dbReference type="Proteomes" id="UP000317648">
    <property type="component" value="Chromosome"/>
</dbReference>
<feature type="signal peptide" evidence="1">
    <location>
        <begin position="1"/>
        <end position="25"/>
    </location>
</feature>
<proteinExistence type="predicted"/>
<dbReference type="OrthoDB" id="254108at2"/>
<dbReference type="AlphaFoldDB" id="A0A518DP17"/>
<dbReference type="PROSITE" id="PS51257">
    <property type="entry name" value="PROKAR_LIPOPROTEIN"/>
    <property type="match status" value="1"/>
</dbReference>
<sequence precursor="true">MMKAALWMLPLLLTSCFALSQSADAAEPGAELPYQYPLIKDYGGVLHIPDAAQTPRPGSKVVIDITSGDRTGDVLKGLGRAALVLNLFAQAGVEDSCKVAIVLHGAATSAALSHQAYAAHTPVANDVSRIATNPDLELIRRLRQAGAEVYVCGQAMAKRGYAVKDAAPEVTVAVSAAIVNINLQNAGYAILTFH</sequence>
<evidence type="ECO:0000313" key="3">
    <source>
        <dbReference type="Proteomes" id="UP000317648"/>
    </source>
</evidence>
<dbReference type="InterPro" id="IPR027396">
    <property type="entry name" value="DsrEFH-like"/>
</dbReference>
<dbReference type="PANTHER" id="PTHR37691:SF1">
    <property type="entry name" value="BLR3518 PROTEIN"/>
    <property type="match status" value="1"/>
</dbReference>
<organism evidence="2 3">
    <name type="scientific">Lignipirellula cremea</name>
    <dbReference type="NCBI Taxonomy" id="2528010"/>
    <lineage>
        <taxon>Bacteria</taxon>
        <taxon>Pseudomonadati</taxon>
        <taxon>Planctomycetota</taxon>
        <taxon>Planctomycetia</taxon>
        <taxon>Pirellulales</taxon>
        <taxon>Pirellulaceae</taxon>
        <taxon>Lignipirellula</taxon>
    </lineage>
</organism>
<accession>A0A518DP17</accession>
<dbReference type="EMBL" id="CP036433">
    <property type="protein sequence ID" value="QDU93581.1"/>
    <property type="molecule type" value="Genomic_DNA"/>
</dbReference>
<keyword evidence="1" id="KW-0732">Signal</keyword>
<dbReference type="Pfam" id="PF02635">
    <property type="entry name" value="DsrE"/>
    <property type="match status" value="1"/>
</dbReference>
<dbReference type="KEGG" id="lcre:Pla8534_13610"/>
<dbReference type="RefSeq" id="WP_145050520.1">
    <property type="nucleotide sequence ID" value="NZ_CP036433.1"/>
</dbReference>
<protein>
    <submittedName>
        <fullName evidence="2">DsrE/DsrF-like family protein</fullName>
    </submittedName>
</protein>
<dbReference type="SUPFAM" id="SSF75169">
    <property type="entry name" value="DsrEFH-like"/>
    <property type="match status" value="1"/>
</dbReference>
<keyword evidence="3" id="KW-1185">Reference proteome</keyword>